<comment type="caution">
    <text evidence="3">The sequence shown here is derived from an EMBL/GenBank/DDBJ whole genome shotgun (WGS) entry which is preliminary data.</text>
</comment>
<name>A0A9K3L128_9STRA</name>
<reference evidence="3" key="1">
    <citation type="journal article" date="2021" name="Sci. Rep.">
        <title>Diploid genomic architecture of Nitzschia inconspicua, an elite biomass production diatom.</title>
        <authorList>
            <person name="Oliver A."/>
            <person name="Podell S."/>
            <person name="Pinowska A."/>
            <person name="Traller J.C."/>
            <person name="Smith S.R."/>
            <person name="McClure R."/>
            <person name="Beliaev A."/>
            <person name="Bohutskyi P."/>
            <person name="Hill E.A."/>
            <person name="Rabines A."/>
            <person name="Zheng H."/>
            <person name="Allen L.Z."/>
            <person name="Kuo A."/>
            <person name="Grigoriev I.V."/>
            <person name="Allen A.E."/>
            <person name="Hazlebeck D."/>
            <person name="Allen E.E."/>
        </authorList>
    </citation>
    <scope>NUCLEOTIDE SEQUENCE</scope>
    <source>
        <strain evidence="3">Hildebrandi</strain>
    </source>
</reference>
<feature type="compositionally biased region" description="Acidic residues" evidence="1">
    <location>
        <begin position="348"/>
        <end position="376"/>
    </location>
</feature>
<dbReference type="EMBL" id="JAGRRH010000058">
    <property type="protein sequence ID" value="KAG7338385.1"/>
    <property type="molecule type" value="Genomic_DNA"/>
</dbReference>
<dbReference type="AlphaFoldDB" id="A0A9K3L128"/>
<evidence type="ECO:0000313" key="3">
    <source>
        <dbReference type="EMBL" id="KAG7353199.1"/>
    </source>
</evidence>
<feature type="compositionally biased region" description="Acidic residues" evidence="1">
    <location>
        <begin position="324"/>
        <end position="339"/>
    </location>
</feature>
<evidence type="ECO:0000313" key="4">
    <source>
        <dbReference type="Proteomes" id="UP000693970"/>
    </source>
</evidence>
<feature type="compositionally biased region" description="Acidic residues" evidence="1">
    <location>
        <begin position="304"/>
        <end position="315"/>
    </location>
</feature>
<evidence type="ECO:0000256" key="1">
    <source>
        <dbReference type="SAM" id="MobiDB-lite"/>
    </source>
</evidence>
<feature type="region of interest" description="Disordered" evidence="1">
    <location>
        <begin position="304"/>
        <end position="376"/>
    </location>
</feature>
<gene>
    <name evidence="3" type="ORF">IV203_009248</name>
    <name evidence="2" type="ORF">IV203_011057</name>
</gene>
<organism evidence="3 4">
    <name type="scientific">Nitzschia inconspicua</name>
    <dbReference type="NCBI Taxonomy" id="303405"/>
    <lineage>
        <taxon>Eukaryota</taxon>
        <taxon>Sar</taxon>
        <taxon>Stramenopiles</taxon>
        <taxon>Ochrophyta</taxon>
        <taxon>Bacillariophyta</taxon>
        <taxon>Bacillariophyceae</taxon>
        <taxon>Bacillariophycidae</taxon>
        <taxon>Bacillariales</taxon>
        <taxon>Bacillariaceae</taxon>
        <taxon>Nitzschia</taxon>
    </lineage>
</organism>
<sequence>MAATFATVVEHEVAFRNVLEFLGQPMDLVRLEQTSRPTRQFLAGSDDVWWSCVDYTSFRTDPRLTTARDKILTDMMVKRYQKSREEENGQNIFFRCLFPQDVGYAPPSLRGLKQYLRGFTTQQDFPWQRGFPVEEPMVYRDDTCITFAGVLEANMVEILEQSLVYADHRTSDSGYPIVENRDIARASNKLVEERYCMEFTERSNDGRMVPFEMPKFLPVQEGIVRGLAFRAGIIRLHSETFETIWDLTLKLTALILTRLGIISAHHREESVPLLPLPDMVTAAAELLNLPYTKVYLDNLLGDEEERDEDDDDEEDKGTSQYQPESDDDEDDLQADFEEWNEAKSGALEDSDYDSEEDEDYEYLDEDDVDLDYDTDD</sequence>
<protein>
    <submittedName>
        <fullName evidence="3">Uncharacterized protein</fullName>
    </submittedName>
</protein>
<proteinExistence type="predicted"/>
<evidence type="ECO:0000313" key="2">
    <source>
        <dbReference type="EMBL" id="KAG7338385.1"/>
    </source>
</evidence>
<dbReference type="Proteomes" id="UP000693970">
    <property type="component" value="Unassembled WGS sequence"/>
</dbReference>
<dbReference type="EMBL" id="JAGRRH010000017">
    <property type="protein sequence ID" value="KAG7353199.1"/>
    <property type="molecule type" value="Genomic_DNA"/>
</dbReference>
<keyword evidence="4" id="KW-1185">Reference proteome</keyword>
<reference evidence="3" key="2">
    <citation type="submission" date="2021-04" db="EMBL/GenBank/DDBJ databases">
        <authorList>
            <person name="Podell S."/>
        </authorList>
    </citation>
    <scope>NUCLEOTIDE SEQUENCE</scope>
    <source>
        <strain evidence="3">Hildebrandi</strain>
    </source>
</reference>
<accession>A0A9K3L128</accession>